<dbReference type="InterPro" id="IPR005593">
    <property type="entry name" value="Xul5P/Fru6P_PKetolase"/>
</dbReference>
<evidence type="ECO:0000313" key="4">
    <source>
        <dbReference type="Proteomes" id="UP000680865"/>
    </source>
</evidence>
<accession>A0A919T2Z2</accession>
<dbReference type="Pfam" id="PF09364">
    <property type="entry name" value="XFP_N"/>
    <property type="match status" value="1"/>
</dbReference>
<gene>
    <name evidence="3" type="ORF">Aco04nite_91750</name>
</gene>
<feature type="domain" description="Xylulose 5-phosphate/Fructose 6-phosphate phosphoketolase N-terminal" evidence="2">
    <location>
        <begin position="24"/>
        <end position="135"/>
    </location>
</feature>
<dbReference type="GO" id="GO:0000287">
    <property type="term" value="F:magnesium ion binding"/>
    <property type="evidence" value="ECO:0007669"/>
    <property type="project" value="UniProtKB-ARBA"/>
</dbReference>
<dbReference type="PANTHER" id="PTHR31273:SF0">
    <property type="entry name" value="PHOSPHOKETOLASE-RELATED"/>
    <property type="match status" value="1"/>
</dbReference>
<protein>
    <recommendedName>
        <fullName evidence="2">Xylulose 5-phosphate/Fructose 6-phosphate phosphoketolase N-terminal domain-containing protein</fullName>
    </recommendedName>
</protein>
<reference evidence="3" key="1">
    <citation type="submission" date="2021-03" db="EMBL/GenBank/DDBJ databases">
        <title>Whole genome shotgun sequence of Actinoplanes consettensis NBRC 14913.</title>
        <authorList>
            <person name="Komaki H."/>
            <person name="Tamura T."/>
        </authorList>
    </citation>
    <scope>NUCLEOTIDE SEQUENCE</scope>
    <source>
        <strain evidence="3">NBRC 14913</strain>
    </source>
</reference>
<evidence type="ECO:0000259" key="2">
    <source>
        <dbReference type="Pfam" id="PF09364"/>
    </source>
</evidence>
<organism evidence="3 4">
    <name type="scientific">Winogradskya consettensis</name>
    <dbReference type="NCBI Taxonomy" id="113560"/>
    <lineage>
        <taxon>Bacteria</taxon>
        <taxon>Bacillati</taxon>
        <taxon>Actinomycetota</taxon>
        <taxon>Actinomycetes</taxon>
        <taxon>Micromonosporales</taxon>
        <taxon>Micromonosporaceae</taxon>
        <taxon>Winogradskya</taxon>
    </lineage>
</organism>
<comment type="caution">
    <text evidence="3">The sequence shown here is derived from an EMBL/GenBank/DDBJ whole genome shotgun (WGS) entry which is preliminary data.</text>
</comment>
<dbReference type="Gene3D" id="3.40.50.970">
    <property type="match status" value="1"/>
</dbReference>
<dbReference type="SUPFAM" id="SSF52518">
    <property type="entry name" value="Thiamin diphosphate-binding fold (THDP-binding)"/>
    <property type="match status" value="1"/>
</dbReference>
<sequence length="171" mass="18178">MDTLAEPVTTALHYTDHDRELDLRWWAAANYLTVAQIYLQGNPLGRDPLSVADIKPRLLGHWGTSPGLSMIYTLLNRLIRDTGSDVIYVAGPGHGGPALLANVYLEGTYSEIYPNIAAGLDGLTALVRQFSTPGGGCPATSACRCRAASTRAGSSVTPSRTRPAPPSTTLI</sequence>
<proteinExistence type="predicted"/>
<evidence type="ECO:0000313" key="3">
    <source>
        <dbReference type="EMBL" id="GIM84510.1"/>
    </source>
</evidence>
<dbReference type="Proteomes" id="UP000680865">
    <property type="component" value="Unassembled WGS sequence"/>
</dbReference>
<dbReference type="AlphaFoldDB" id="A0A919T2Z2"/>
<dbReference type="InterPro" id="IPR029061">
    <property type="entry name" value="THDP-binding"/>
</dbReference>
<dbReference type="PANTHER" id="PTHR31273">
    <property type="entry name" value="PHOSPHOKETOLASE-RELATED"/>
    <property type="match status" value="1"/>
</dbReference>
<evidence type="ECO:0000256" key="1">
    <source>
        <dbReference type="SAM" id="MobiDB-lite"/>
    </source>
</evidence>
<name>A0A919T2Z2_9ACTN</name>
<keyword evidence="4" id="KW-1185">Reference proteome</keyword>
<dbReference type="GO" id="GO:0016832">
    <property type="term" value="F:aldehyde-lyase activity"/>
    <property type="evidence" value="ECO:0007669"/>
    <property type="project" value="InterPro"/>
</dbReference>
<feature type="region of interest" description="Disordered" evidence="1">
    <location>
        <begin position="152"/>
        <end position="171"/>
    </location>
</feature>
<dbReference type="EMBL" id="BOQP01000067">
    <property type="protein sequence ID" value="GIM84510.1"/>
    <property type="molecule type" value="Genomic_DNA"/>
</dbReference>
<dbReference type="GO" id="GO:0005975">
    <property type="term" value="P:carbohydrate metabolic process"/>
    <property type="evidence" value="ECO:0007669"/>
    <property type="project" value="InterPro"/>
</dbReference>
<dbReference type="InterPro" id="IPR018970">
    <property type="entry name" value="Xul5P/Fru6P_PKetolase_N"/>
</dbReference>